<dbReference type="InterPro" id="IPR001789">
    <property type="entry name" value="Sig_transdc_resp-reg_receiver"/>
</dbReference>
<dbReference type="SMART" id="SM00448">
    <property type="entry name" value="REC"/>
    <property type="match status" value="1"/>
</dbReference>
<proteinExistence type="predicted"/>
<dbReference type="AlphaFoldDB" id="A0A4R8DR94"/>
<evidence type="ECO:0000313" key="4">
    <source>
        <dbReference type="EMBL" id="TDX00489.1"/>
    </source>
</evidence>
<evidence type="ECO:0000256" key="1">
    <source>
        <dbReference type="PROSITE-ProRule" id="PRU00169"/>
    </source>
</evidence>
<keyword evidence="1" id="KW-0597">Phosphoprotein</keyword>
<dbReference type="Pfam" id="PF00072">
    <property type="entry name" value="Response_reg"/>
    <property type="match status" value="1"/>
</dbReference>
<gene>
    <name evidence="4" type="ORF">EDB95_1514</name>
</gene>
<dbReference type="Gene3D" id="3.40.50.2300">
    <property type="match status" value="1"/>
</dbReference>
<comment type="caution">
    <text evidence="4">The sequence shown here is derived from an EMBL/GenBank/DDBJ whole genome shotgun (WGS) entry which is preliminary data.</text>
</comment>
<evidence type="ECO:0000313" key="5">
    <source>
        <dbReference type="Proteomes" id="UP000294498"/>
    </source>
</evidence>
<feature type="modified residue" description="4-aspartylphosphate" evidence="1">
    <location>
        <position position="54"/>
    </location>
</feature>
<dbReference type="RefSeq" id="WP_133992203.1">
    <property type="nucleotide sequence ID" value="NZ_SODV01000001.1"/>
</dbReference>
<dbReference type="PROSITE" id="PS50110">
    <property type="entry name" value="RESPONSE_REGULATORY"/>
    <property type="match status" value="1"/>
</dbReference>
<dbReference type="PANTHER" id="PTHR37299">
    <property type="entry name" value="TRANSCRIPTIONAL REGULATOR-RELATED"/>
    <property type="match status" value="1"/>
</dbReference>
<name>A0A4R8DR94_9BACT</name>
<accession>A0A4R8DR94</accession>
<feature type="domain" description="HTH LytTR-type" evidence="3">
    <location>
        <begin position="142"/>
        <end position="240"/>
    </location>
</feature>
<sequence>MIRCLLVDDEQAAIEILKIYLEKTPFLSLAGSTTSPIEALHILTSQNIDLVFLDIHMPDITGLELIKAMPLNTLVILTTAYPDYALDGYDLNIVDYLLKPISLQRFMKAATKALKMHTAENHPKGESLFVEEDHVFVKTEQKGRLIKIYFKDIKYVEGMKNYIAFHWSGGKTLTLHSLSELEKILPSAKFMRIHKSYIVALDEIDLVDAGEVVLRGSGTRIPFGVTYKEAFLNRIKSKLL</sequence>
<dbReference type="EMBL" id="SODV01000001">
    <property type="protein sequence ID" value="TDX00489.1"/>
    <property type="molecule type" value="Genomic_DNA"/>
</dbReference>
<evidence type="ECO:0000259" key="3">
    <source>
        <dbReference type="PROSITE" id="PS50930"/>
    </source>
</evidence>
<dbReference type="SUPFAM" id="SSF52172">
    <property type="entry name" value="CheY-like"/>
    <property type="match status" value="1"/>
</dbReference>
<dbReference type="PANTHER" id="PTHR37299:SF1">
    <property type="entry name" value="STAGE 0 SPORULATION PROTEIN A HOMOLOG"/>
    <property type="match status" value="1"/>
</dbReference>
<dbReference type="Pfam" id="PF04397">
    <property type="entry name" value="LytTR"/>
    <property type="match status" value="1"/>
</dbReference>
<dbReference type="SMART" id="SM00850">
    <property type="entry name" value="LytTR"/>
    <property type="match status" value="1"/>
</dbReference>
<dbReference type="Proteomes" id="UP000294498">
    <property type="component" value="Unassembled WGS sequence"/>
</dbReference>
<organism evidence="4 5">
    <name type="scientific">Dinghuibacter silviterrae</name>
    <dbReference type="NCBI Taxonomy" id="1539049"/>
    <lineage>
        <taxon>Bacteria</taxon>
        <taxon>Pseudomonadati</taxon>
        <taxon>Bacteroidota</taxon>
        <taxon>Chitinophagia</taxon>
        <taxon>Chitinophagales</taxon>
        <taxon>Chitinophagaceae</taxon>
        <taxon>Dinghuibacter</taxon>
    </lineage>
</organism>
<protein>
    <submittedName>
        <fullName evidence="4">LytTR family two component transcriptional regulator</fullName>
    </submittedName>
</protein>
<dbReference type="PROSITE" id="PS50930">
    <property type="entry name" value="HTH_LYTTR"/>
    <property type="match status" value="1"/>
</dbReference>
<dbReference type="Gene3D" id="2.40.50.1020">
    <property type="entry name" value="LytTr DNA-binding domain"/>
    <property type="match status" value="1"/>
</dbReference>
<dbReference type="GO" id="GO:0000156">
    <property type="term" value="F:phosphorelay response regulator activity"/>
    <property type="evidence" value="ECO:0007669"/>
    <property type="project" value="InterPro"/>
</dbReference>
<evidence type="ECO:0000259" key="2">
    <source>
        <dbReference type="PROSITE" id="PS50110"/>
    </source>
</evidence>
<dbReference type="InterPro" id="IPR011006">
    <property type="entry name" value="CheY-like_superfamily"/>
</dbReference>
<feature type="domain" description="Response regulatory" evidence="2">
    <location>
        <begin position="3"/>
        <end position="114"/>
    </location>
</feature>
<keyword evidence="5" id="KW-1185">Reference proteome</keyword>
<dbReference type="InterPro" id="IPR046947">
    <property type="entry name" value="LytR-like"/>
</dbReference>
<dbReference type="OrthoDB" id="1646880at2"/>
<reference evidence="4 5" key="1">
    <citation type="submission" date="2019-03" db="EMBL/GenBank/DDBJ databases">
        <title>Genomic Encyclopedia of Type Strains, Phase IV (KMG-IV): sequencing the most valuable type-strain genomes for metagenomic binning, comparative biology and taxonomic classification.</title>
        <authorList>
            <person name="Goeker M."/>
        </authorList>
    </citation>
    <scope>NUCLEOTIDE SEQUENCE [LARGE SCALE GENOMIC DNA]</scope>
    <source>
        <strain evidence="4 5">DSM 100059</strain>
    </source>
</reference>
<dbReference type="InterPro" id="IPR007492">
    <property type="entry name" value="LytTR_DNA-bd_dom"/>
</dbReference>
<dbReference type="GO" id="GO:0003677">
    <property type="term" value="F:DNA binding"/>
    <property type="evidence" value="ECO:0007669"/>
    <property type="project" value="InterPro"/>
</dbReference>